<dbReference type="EMBL" id="JAHDYS010000003">
    <property type="protein sequence ID" value="MBT1070965.1"/>
    <property type="molecule type" value="Genomic_DNA"/>
</dbReference>
<dbReference type="InterPro" id="IPR029063">
    <property type="entry name" value="SAM-dependent_MTases_sf"/>
</dbReference>
<comment type="caution">
    <text evidence="2">The sequence shown here is derived from an EMBL/GenBank/DDBJ whole genome shotgun (WGS) entry which is preliminary data.</text>
</comment>
<dbReference type="InterPro" id="IPR013216">
    <property type="entry name" value="Methyltransf_11"/>
</dbReference>
<protein>
    <submittedName>
        <fullName evidence="2">Methyltransferase domain-containing protein</fullName>
    </submittedName>
</protein>
<evidence type="ECO:0000313" key="2">
    <source>
        <dbReference type="EMBL" id="MBT1070965.1"/>
    </source>
</evidence>
<dbReference type="GO" id="GO:0032259">
    <property type="term" value="P:methylation"/>
    <property type="evidence" value="ECO:0007669"/>
    <property type="project" value="UniProtKB-KW"/>
</dbReference>
<name>A0ABS5U5M0_9BACT</name>
<dbReference type="Pfam" id="PF08241">
    <property type="entry name" value="Methyltransf_11"/>
    <property type="match status" value="1"/>
</dbReference>
<dbReference type="SUPFAM" id="SSF53335">
    <property type="entry name" value="S-adenosyl-L-methionine-dependent methyltransferases"/>
    <property type="match status" value="1"/>
</dbReference>
<accession>A0ABS5U5M0</accession>
<dbReference type="RefSeq" id="WP_214296677.1">
    <property type="nucleotide sequence ID" value="NZ_JAHDYS010000003.1"/>
</dbReference>
<evidence type="ECO:0000259" key="1">
    <source>
        <dbReference type="Pfam" id="PF08241"/>
    </source>
</evidence>
<dbReference type="Proteomes" id="UP000784128">
    <property type="component" value="Unassembled WGS sequence"/>
</dbReference>
<gene>
    <name evidence="2" type="ORF">KJB30_04150</name>
</gene>
<proteinExistence type="predicted"/>
<keyword evidence="2" id="KW-0489">Methyltransferase</keyword>
<feature type="domain" description="Methyltransferase type 11" evidence="1">
    <location>
        <begin position="98"/>
        <end position="148"/>
    </location>
</feature>
<keyword evidence="2" id="KW-0808">Transferase</keyword>
<evidence type="ECO:0000313" key="3">
    <source>
        <dbReference type="Proteomes" id="UP000784128"/>
    </source>
</evidence>
<keyword evidence="3" id="KW-1185">Reference proteome</keyword>
<dbReference type="CDD" id="cd02440">
    <property type="entry name" value="AdoMet_MTases"/>
    <property type="match status" value="1"/>
</dbReference>
<dbReference type="Gene3D" id="3.40.50.150">
    <property type="entry name" value="Vaccinia Virus protein VP39"/>
    <property type="match status" value="1"/>
</dbReference>
<sequence>MFAADRTIKKLLIRLFKKSVAFLGYFFDHFYLDPTVPISKIAGHSNYMQYLTDIGNHKGIKILEIGSREVTGVSDARNRFLNAEYVGFDYYPGPNVDVVGDAHKLSQYFEEESFDIIYSSAVLEHLAMPWIAATEIAKILKVGGILFIETHFSFKSHERPWHFFQFSDMALKVLFSPALGIECIEAGVSNPIVGRFSSYADGYLKYRPVSGLYCHTEFLGRKVRKIDMFSWADVALSEVVGGTKYPVHQEVSQTAISPFEANNDNM</sequence>
<dbReference type="GO" id="GO:0008168">
    <property type="term" value="F:methyltransferase activity"/>
    <property type="evidence" value="ECO:0007669"/>
    <property type="project" value="UniProtKB-KW"/>
</dbReference>
<reference evidence="2 3" key="1">
    <citation type="submission" date="2021-05" db="EMBL/GenBank/DDBJ databases">
        <title>The draft genome of Geobacter chapellei DSM 13688.</title>
        <authorList>
            <person name="Xu Z."/>
            <person name="Masuda Y."/>
            <person name="Itoh H."/>
            <person name="Senoo K."/>
        </authorList>
    </citation>
    <scope>NUCLEOTIDE SEQUENCE [LARGE SCALE GENOMIC DNA]</scope>
    <source>
        <strain evidence="2 3">DSM 13688</strain>
    </source>
</reference>
<organism evidence="2 3">
    <name type="scientific">Pelotalea chapellei</name>
    <dbReference type="NCBI Taxonomy" id="44671"/>
    <lineage>
        <taxon>Bacteria</taxon>
        <taxon>Pseudomonadati</taxon>
        <taxon>Thermodesulfobacteriota</taxon>
        <taxon>Desulfuromonadia</taxon>
        <taxon>Geobacterales</taxon>
        <taxon>Geobacteraceae</taxon>
        <taxon>Pelotalea</taxon>
    </lineage>
</organism>